<evidence type="ECO:0000313" key="3">
    <source>
        <dbReference type="Proteomes" id="UP000198656"/>
    </source>
</evidence>
<proteinExistence type="predicted"/>
<keyword evidence="1" id="KW-1133">Transmembrane helix</keyword>
<feature type="transmembrane region" description="Helical" evidence="1">
    <location>
        <begin position="12"/>
        <end position="34"/>
    </location>
</feature>
<evidence type="ECO:0000313" key="2">
    <source>
        <dbReference type="EMBL" id="SDI19925.1"/>
    </source>
</evidence>
<organism evidence="2 3">
    <name type="scientific">Desulfosporosinus hippei DSM 8344</name>
    <dbReference type="NCBI Taxonomy" id="1121419"/>
    <lineage>
        <taxon>Bacteria</taxon>
        <taxon>Bacillati</taxon>
        <taxon>Bacillota</taxon>
        <taxon>Clostridia</taxon>
        <taxon>Eubacteriales</taxon>
        <taxon>Desulfitobacteriaceae</taxon>
        <taxon>Desulfosporosinus</taxon>
    </lineage>
</organism>
<reference evidence="3" key="1">
    <citation type="submission" date="2016-10" db="EMBL/GenBank/DDBJ databases">
        <authorList>
            <person name="Varghese N."/>
            <person name="Submissions S."/>
        </authorList>
    </citation>
    <scope>NUCLEOTIDE SEQUENCE [LARGE SCALE GENOMIC DNA]</scope>
    <source>
        <strain evidence="3">DSM 8344</strain>
    </source>
</reference>
<sequence length="105" mass="12222">MDWVIDSEEFLGSFILVAITVPSLHMIICSYVIITEIDYLSILSKDLIGLKPQNKYRIPAIQNTVLLAKINMKLWSFSLKTKLEHRPLKSAFQLFKKLCFIQYNE</sequence>
<keyword evidence="3" id="KW-1185">Reference proteome</keyword>
<protein>
    <submittedName>
        <fullName evidence="2">Uncharacterized protein</fullName>
    </submittedName>
</protein>
<dbReference type="Proteomes" id="UP000198656">
    <property type="component" value="Unassembled WGS sequence"/>
</dbReference>
<evidence type="ECO:0000256" key="1">
    <source>
        <dbReference type="SAM" id="Phobius"/>
    </source>
</evidence>
<keyword evidence="1" id="KW-0812">Transmembrane</keyword>
<keyword evidence="1" id="KW-0472">Membrane</keyword>
<name>A0A1G8ILZ4_9FIRM</name>
<dbReference type="EMBL" id="FNCP01000029">
    <property type="protein sequence ID" value="SDI19925.1"/>
    <property type="molecule type" value="Genomic_DNA"/>
</dbReference>
<accession>A0A1G8ILZ4</accession>
<gene>
    <name evidence="2" type="ORF">SAMN05443529_12923</name>
</gene>
<dbReference type="AlphaFoldDB" id="A0A1G8ILZ4"/>